<evidence type="ECO:0000313" key="4">
    <source>
        <dbReference type="Proteomes" id="UP000321901"/>
    </source>
</evidence>
<proteinExistence type="predicted"/>
<keyword evidence="4" id="KW-1185">Reference proteome</keyword>
<dbReference type="RefSeq" id="WP_147057665.1">
    <property type="nucleotide sequence ID" value="NZ_BJYL01000024.1"/>
</dbReference>
<evidence type="ECO:0008006" key="5">
    <source>
        <dbReference type="Google" id="ProtNLM"/>
    </source>
</evidence>
<dbReference type="Pfam" id="PF10543">
    <property type="entry name" value="ORF6N"/>
    <property type="match status" value="1"/>
</dbReference>
<dbReference type="Pfam" id="PF10552">
    <property type="entry name" value="ORF6C"/>
    <property type="match status" value="1"/>
</dbReference>
<name>A0A511Z818_9BACL</name>
<feature type="domain" description="ORF6C" evidence="2">
    <location>
        <begin position="136"/>
        <end position="219"/>
    </location>
</feature>
<accession>A0A511Z818</accession>
<evidence type="ECO:0000259" key="2">
    <source>
        <dbReference type="Pfam" id="PF10552"/>
    </source>
</evidence>
<reference evidence="3 4" key="1">
    <citation type="submission" date="2019-07" db="EMBL/GenBank/DDBJ databases">
        <title>Whole genome shotgun sequence of Sporosarcina luteola NBRC 105378.</title>
        <authorList>
            <person name="Hosoyama A."/>
            <person name="Uohara A."/>
            <person name="Ohji S."/>
            <person name="Ichikawa N."/>
        </authorList>
    </citation>
    <scope>NUCLEOTIDE SEQUENCE [LARGE SCALE GENOMIC DNA]</scope>
    <source>
        <strain evidence="3 4">NBRC 105378</strain>
    </source>
</reference>
<dbReference type="EMBL" id="BJYL01000024">
    <property type="protein sequence ID" value="GEN83596.1"/>
    <property type="molecule type" value="Genomic_DNA"/>
</dbReference>
<feature type="domain" description="KilA-N DNA-binding" evidence="1">
    <location>
        <begin position="5"/>
        <end position="89"/>
    </location>
</feature>
<organism evidence="3 4">
    <name type="scientific">Sporosarcina luteola</name>
    <dbReference type="NCBI Taxonomy" id="582850"/>
    <lineage>
        <taxon>Bacteria</taxon>
        <taxon>Bacillati</taxon>
        <taxon>Bacillota</taxon>
        <taxon>Bacilli</taxon>
        <taxon>Bacillales</taxon>
        <taxon>Caryophanaceae</taxon>
        <taxon>Sporosarcina</taxon>
    </lineage>
</organism>
<dbReference type="AlphaFoldDB" id="A0A511Z818"/>
<comment type="caution">
    <text evidence="3">The sequence shown here is derived from an EMBL/GenBank/DDBJ whole genome shotgun (WGS) entry which is preliminary data.</text>
</comment>
<dbReference type="InterPro" id="IPR018878">
    <property type="entry name" value="ORF6C_dom"/>
</dbReference>
<dbReference type="Proteomes" id="UP000321901">
    <property type="component" value="Unassembled WGS sequence"/>
</dbReference>
<protein>
    <recommendedName>
        <fullName evidence="5">Antirepressor</fullName>
    </recommendedName>
</protein>
<evidence type="ECO:0000259" key="1">
    <source>
        <dbReference type="Pfam" id="PF10543"/>
    </source>
</evidence>
<dbReference type="InterPro" id="IPR018873">
    <property type="entry name" value="KilA-N_DNA-bd_domain"/>
</dbReference>
<evidence type="ECO:0000313" key="3">
    <source>
        <dbReference type="EMBL" id="GEN83596.1"/>
    </source>
</evidence>
<dbReference type="OrthoDB" id="9812611at2"/>
<sequence length="229" mass="26721">MQQLQVIEHDAKRVLTTSQLADSFDTNNKILTRNFQRNQERYQLGSHYYVLAGDELRAFKAGRPEDANLKYVSVLYLWTEQGAWMHAKSLNTDRAWDAYRLLIDNYYSLAERVRGMQADDNMTPALIPPHIVKVFNQFESRLIVLEKQLQNATLHSGEQRRLRNAVGERVYQLSKREAGARPVMFRAIYSEIRERYEVDSYRDIKQSQLQDALTFVSSWGGINNESINQ</sequence>
<gene>
    <name evidence="3" type="primary">pi206</name>
    <name evidence="3" type="ORF">SLU01_19080</name>
</gene>